<gene>
    <name evidence="2" type="ORF">QBC33DRAFT_198467</name>
</gene>
<protein>
    <recommendedName>
        <fullName evidence="1">MOSC domain-containing protein</fullName>
    </recommendedName>
</protein>
<evidence type="ECO:0000313" key="3">
    <source>
        <dbReference type="Proteomes" id="UP001244011"/>
    </source>
</evidence>
<dbReference type="Pfam" id="PF03476">
    <property type="entry name" value="MOSC_N"/>
    <property type="match status" value="1"/>
</dbReference>
<evidence type="ECO:0000313" key="2">
    <source>
        <dbReference type="EMBL" id="KAK1764421.1"/>
    </source>
</evidence>
<dbReference type="Proteomes" id="UP001244011">
    <property type="component" value="Unassembled WGS sequence"/>
</dbReference>
<dbReference type="PANTHER" id="PTHR14237:SF34">
    <property type="entry name" value="MOSC DOMAIN PROTEIN (AFU_ORTHOLOGUE AFUA_2G07820)"/>
    <property type="match status" value="1"/>
</dbReference>
<dbReference type="InterPro" id="IPR005303">
    <property type="entry name" value="MOCOS_middle"/>
</dbReference>
<dbReference type="InterPro" id="IPR011037">
    <property type="entry name" value="Pyrv_Knase-like_insert_dom_sf"/>
</dbReference>
<dbReference type="RefSeq" id="XP_060280634.1">
    <property type="nucleotide sequence ID" value="XM_060422562.1"/>
</dbReference>
<feature type="domain" description="MOSC" evidence="1">
    <location>
        <begin position="175"/>
        <end position="341"/>
    </location>
</feature>
<evidence type="ECO:0000259" key="1">
    <source>
        <dbReference type="PROSITE" id="PS51340"/>
    </source>
</evidence>
<dbReference type="GO" id="GO:0030151">
    <property type="term" value="F:molybdenum ion binding"/>
    <property type="evidence" value="ECO:0007669"/>
    <property type="project" value="InterPro"/>
</dbReference>
<dbReference type="EMBL" id="MU839020">
    <property type="protein sequence ID" value="KAK1764421.1"/>
    <property type="molecule type" value="Genomic_DNA"/>
</dbReference>
<dbReference type="InterPro" id="IPR005302">
    <property type="entry name" value="MoCF_Sase_C"/>
</dbReference>
<sequence>MKVTQLYVYPIKALRGISLSTARLGPLGIKYDRHFMLFREQPDGQLKKLQLSSHPQCALFEQRIASDPATGEPLVIVRYHAPPEPLAPPHPAQEAELSVPLEPEVAALKQIQINLHGSPASAAYRVGPAYDAWFGACLGFDVVLVYIGDGRRRVLGSSLPPPPPSPQQQQKGWLSTLASYAVGTTTTTTTGPPPALLTFSDVAPFLVTAESSLGSVRARLSAGDGAGGGLEMYKFRPNVVVEGEGEWAEDFWAELTVVGSGSGWEGARLLLTGNCARCTSLNVDYRTGRTADGELGTVLKKLMRDRRVDPGVKWSPIFGRYAFLDGQDEIEIEVGDEVEVTGRRSERSVWDWPGLS</sequence>
<name>A0AAJ0BYH5_9PEZI</name>
<dbReference type="GeneID" id="85305749"/>
<dbReference type="SUPFAM" id="SSF50800">
    <property type="entry name" value="PK beta-barrel domain-like"/>
    <property type="match status" value="1"/>
</dbReference>
<accession>A0AAJ0BYH5</accession>
<reference evidence="2" key="1">
    <citation type="submission" date="2023-06" db="EMBL/GenBank/DDBJ databases">
        <title>Genome-scale phylogeny and comparative genomics of the fungal order Sordariales.</title>
        <authorList>
            <consortium name="Lawrence Berkeley National Laboratory"/>
            <person name="Hensen N."/>
            <person name="Bonometti L."/>
            <person name="Westerberg I."/>
            <person name="Brannstrom I.O."/>
            <person name="Guillou S."/>
            <person name="Cros-Aarteil S."/>
            <person name="Calhoun S."/>
            <person name="Haridas S."/>
            <person name="Kuo A."/>
            <person name="Mondo S."/>
            <person name="Pangilinan J."/>
            <person name="Riley R."/>
            <person name="Labutti K."/>
            <person name="Andreopoulos B."/>
            <person name="Lipzen A."/>
            <person name="Chen C."/>
            <person name="Yanf M."/>
            <person name="Daum C."/>
            <person name="Ng V."/>
            <person name="Clum A."/>
            <person name="Steindorff A."/>
            <person name="Ohm R."/>
            <person name="Martin F."/>
            <person name="Silar P."/>
            <person name="Natvig D."/>
            <person name="Lalanne C."/>
            <person name="Gautier V."/>
            <person name="Ament-Velasquez S.L."/>
            <person name="Kruys A."/>
            <person name="Hutchinson M.I."/>
            <person name="Powell A.J."/>
            <person name="Barry K."/>
            <person name="Miller A.N."/>
            <person name="Grigoriev I.V."/>
            <person name="Debuchy R."/>
            <person name="Gladieux P."/>
            <person name="Thoren M.H."/>
            <person name="Johannesson H."/>
        </authorList>
    </citation>
    <scope>NUCLEOTIDE SEQUENCE</scope>
    <source>
        <strain evidence="2">8032-3</strain>
    </source>
</reference>
<dbReference type="GO" id="GO:0030170">
    <property type="term" value="F:pyridoxal phosphate binding"/>
    <property type="evidence" value="ECO:0007669"/>
    <property type="project" value="InterPro"/>
</dbReference>
<dbReference type="SUPFAM" id="SSF141673">
    <property type="entry name" value="MOSC N-terminal domain-like"/>
    <property type="match status" value="1"/>
</dbReference>
<organism evidence="2 3">
    <name type="scientific">Phialemonium atrogriseum</name>
    <dbReference type="NCBI Taxonomy" id="1093897"/>
    <lineage>
        <taxon>Eukaryota</taxon>
        <taxon>Fungi</taxon>
        <taxon>Dikarya</taxon>
        <taxon>Ascomycota</taxon>
        <taxon>Pezizomycotina</taxon>
        <taxon>Sordariomycetes</taxon>
        <taxon>Sordariomycetidae</taxon>
        <taxon>Cephalothecales</taxon>
        <taxon>Cephalothecaceae</taxon>
        <taxon>Phialemonium</taxon>
    </lineage>
</organism>
<dbReference type="AlphaFoldDB" id="A0AAJ0BYH5"/>
<dbReference type="Pfam" id="PF03473">
    <property type="entry name" value="MOSC"/>
    <property type="match status" value="1"/>
</dbReference>
<keyword evidence="3" id="KW-1185">Reference proteome</keyword>
<proteinExistence type="predicted"/>
<dbReference type="PANTHER" id="PTHR14237">
    <property type="entry name" value="MOLYBDOPTERIN COFACTOR SULFURASE MOSC"/>
    <property type="match status" value="1"/>
</dbReference>
<dbReference type="PROSITE" id="PS51340">
    <property type="entry name" value="MOSC"/>
    <property type="match status" value="1"/>
</dbReference>
<dbReference type="GO" id="GO:0003824">
    <property type="term" value="F:catalytic activity"/>
    <property type="evidence" value="ECO:0007669"/>
    <property type="project" value="InterPro"/>
</dbReference>
<comment type="caution">
    <text evidence="2">The sequence shown here is derived from an EMBL/GenBank/DDBJ whole genome shotgun (WGS) entry which is preliminary data.</text>
</comment>